<dbReference type="InterPro" id="IPR043202">
    <property type="entry name" value="Band-7_stomatin-like"/>
</dbReference>
<dbReference type="InterPro" id="IPR001107">
    <property type="entry name" value="Band_7"/>
</dbReference>
<gene>
    <name evidence="5" type="ORF">AFUS01_LOCUS481</name>
</gene>
<evidence type="ECO:0000256" key="2">
    <source>
        <dbReference type="ARBA" id="ARBA00023136"/>
    </source>
</evidence>
<evidence type="ECO:0000259" key="4">
    <source>
        <dbReference type="Pfam" id="PF01145"/>
    </source>
</evidence>
<reference evidence="5" key="1">
    <citation type="submission" date="2021-06" db="EMBL/GenBank/DDBJ databases">
        <authorList>
            <person name="Hodson N. C."/>
            <person name="Mongue J. A."/>
            <person name="Jaron S. K."/>
        </authorList>
    </citation>
    <scope>NUCLEOTIDE SEQUENCE</scope>
</reference>
<dbReference type="PANTHER" id="PTHR10264:SF127">
    <property type="entry name" value="PODOCIN"/>
    <property type="match status" value="1"/>
</dbReference>
<evidence type="ECO:0000313" key="5">
    <source>
        <dbReference type="EMBL" id="CAG7643259.1"/>
    </source>
</evidence>
<dbReference type="Pfam" id="PF01145">
    <property type="entry name" value="Band_7"/>
    <property type="match status" value="1"/>
</dbReference>
<dbReference type="EMBL" id="CAJVCH010002184">
    <property type="protein sequence ID" value="CAG7643259.1"/>
    <property type="molecule type" value="Genomic_DNA"/>
</dbReference>
<keyword evidence="2 3" id="KW-0472">Membrane</keyword>
<evidence type="ECO:0000256" key="3">
    <source>
        <dbReference type="SAM" id="Phobius"/>
    </source>
</evidence>
<feature type="domain" description="Band 7" evidence="4">
    <location>
        <begin position="67"/>
        <end position="125"/>
    </location>
</feature>
<dbReference type="PANTHER" id="PTHR10264">
    <property type="entry name" value="BAND 7 PROTEIN-RELATED"/>
    <property type="match status" value="1"/>
</dbReference>
<dbReference type="OrthoDB" id="2105077at2759"/>
<proteinExistence type="predicted"/>
<evidence type="ECO:0000313" key="6">
    <source>
        <dbReference type="Proteomes" id="UP000708208"/>
    </source>
</evidence>
<sequence length="156" mass="16812">MDSHQNGHGQAPGRNPGPFITGHMEAADVVAGDDNDLGSGIIGMGITMLSWLIVVLTFPFSLFFCFKVVQEYERAVIFRLGRLQSGGSKGIFFVLPCIESFVKVDLRTSCFDVPPQEVLTKDSVTGYNSSWARAVVTEGSTGPGSLVQSELLKVLV</sequence>
<feature type="transmembrane region" description="Helical" evidence="3">
    <location>
        <begin position="41"/>
        <end position="66"/>
    </location>
</feature>
<keyword evidence="6" id="KW-1185">Reference proteome</keyword>
<keyword evidence="3" id="KW-0812">Transmembrane</keyword>
<comment type="caution">
    <text evidence="5">The sequence shown here is derived from an EMBL/GenBank/DDBJ whole genome shotgun (WGS) entry which is preliminary data.</text>
</comment>
<protein>
    <recommendedName>
        <fullName evidence="4">Band 7 domain-containing protein</fullName>
    </recommendedName>
</protein>
<name>A0A8J2JGD6_9HEXA</name>
<dbReference type="AlphaFoldDB" id="A0A8J2JGD6"/>
<keyword evidence="3" id="KW-1133">Transmembrane helix</keyword>
<accession>A0A8J2JGD6</accession>
<dbReference type="GO" id="GO:0005886">
    <property type="term" value="C:plasma membrane"/>
    <property type="evidence" value="ECO:0007669"/>
    <property type="project" value="InterPro"/>
</dbReference>
<organism evidence="5 6">
    <name type="scientific">Allacma fusca</name>
    <dbReference type="NCBI Taxonomy" id="39272"/>
    <lineage>
        <taxon>Eukaryota</taxon>
        <taxon>Metazoa</taxon>
        <taxon>Ecdysozoa</taxon>
        <taxon>Arthropoda</taxon>
        <taxon>Hexapoda</taxon>
        <taxon>Collembola</taxon>
        <taxon>Symphypleona</taxon>
        <taxon>Sminthuridae</taxon>
        <taxon>Allacma</taxon>
    </lineage>
</organism>
<comment type="subcellular location">
    <subcellularLocation>
        <location evidence="1">Membrane</location>
    </subcellularLocation>
</comment>
<dbReference type="Proteomes" id="UP000708208">
    <property type="component" value="Unassembled WGS sequence"/>
</dbReference>
<evidence type="ECO:0000256" key="1">
    <source>
        <dbReference type="ARBA" id="ARBA00004370"/>
    </source>
</evidence>